<dbReference type="EMBL" id="JANJOU010000019">
    <property type="protein sequence ID" value="MCR0984259.1"/>
    <property type="molecule type" value="Genomic_DNA"/>
</dbReference>
<sequence>MPAPDTITAVQLSRLIGLPDAPVLLDVRTGQDFAADPRLIPTSVLRYSAAVPQWAAEFTGRSVVVICQRGLKISHGVAAWLRHAGVRAEVLEGGFEGWVAGNGLLLRPERLPEPDPQGRTVWITRSRPKVDRIACAWLIRRFVDPNAVFLFVAPSEVLAVAERFGATPFDVEDVFWSHRGEGCTFDTMVEEFGLRSEALSRLALVVRGADTDRHDLTPQSAGLLAASLGLSRMYRDDLAQLDAAMALYDAFFRWSRDAVAETHNWPAATPNAQAKTMA</sequence>
<protein>
    <submittedName>
        <fullName evidence="2">Sulfurtransferase/chromate resistance protein</fullName>
    </submittedName>
</protein>
<accession>A0ABT1XB87</accession>
<dbReference type="PROSITE" id="PS50206">
    <property type="entry name" value="RHODANESE_3"/>
    <property type="match status" value="1"/>
</dbReference>
<feature type="domain" description="Rhodanese" evidence="1">
    <location>
        <begin position="18"/>
        <end position="107"/>
    </location>
</feature>
<dbReference type="Proteomes" id="UP001524642">
    <property type="component" value="Unassembled WGS sequence"/>
</dbReference>
<comment type="caution">
    <text evidence="2">The sequence shown here is derived from an EMBL/GenBank/DDBJ whole genome shotgun (WGS) entry which is preliminary data.</text>
</comment>
<dbReference type="InterPro" id="IPR018634">
    <property type="entry name" value="ChrB_C"/>
</dbReference>
<gene>
    <name evidence="2" type="ORF">NRP21_19560</name>
</gene>
<name>A0ABT1XB87_9PROT</name>
<dbReference type="InterPro" id="IPR001763">
    <property type="entry name" value="Rhodanese-like_dom"/>
</dbReference>
<evidence type="ECO:0000259" key="1">
    <source>
        <dbReference type="PROSITE" id="PS50206"/>
    </source>
</evidence>
<evidence type="ECO:0000313" key="2">
    <source>
        <dbReference type="EMBL" id="MCR0984259.1"/>
    </source>
</evidence>
<keyword evidence="3" id="KW-1185">Reference proteome</keyword>
<evidence type="ECO:0000313" key="3">
    <source>
        <dbReference type="Proteomes" id="UP001524642"/>
    </source>
</evidence>
<organism evidence="2 3">
    <name type="scientific">Roseomonas populi</name>
    <dbReference type="NCBI Taxonomy" id="3121582"/>
    <lineage>
        <taxon>Bacteria</taxon>
        <taxon>Pseudomonadati</taxon>
        <taxon>Pseudomonadota</taxon>
        <taxon>Alphaproteobacteria</taxon>
        <taxon>Acetobacterales</taxon>
        <taxon>Roseomonadaceae</taxon>
        <taxon>Roseomonas</taxon>
    </lineage>
</organism>
<dbReference type="InterPro" id="IPR036873">
    <property type="entry name" value="Rhodanese-like_dom_sf"/>
</dbReference>
<dbReference type="Pfam" id="PF09828">
    <property type="entry name" value="ChrB_C"/>
    <property type="match status" value="1"/>
</dbReference>
<dbReference type="SUPFAM" id="SSF52821">
    <property type="entry name" value="Rhodanese/Cell cycle control phosphatase"/>
    <property type="match status" value="1"/>
</dbReference>
<dbReference type="Gene3D" id="3.40.250.10">
    <property type="entry name" value="Rhodanese-like domain"/>
    <property type="match status" value="1"/>
</dbReference>
<dbReference type="SMART" id="SM00450">
    <property type="entry name" value="RHOD"/>
    <property type="match status" value="1"/>
</dbReference>
<dbReference type="Pfam" id="PF00581">
    <property type="entry name" value="Rhodanese"/>
    <property type="match status" value="1"/>
</dbReference>
<proteinExistence type="predicted"/>
<reference evidence="2 3" key="1">
    <citation type="submission" date="2022-06" db="EMBL/GenBank/DDBJ databases">
        <title>Roseomonas CN29.</title>
        <authorList>
            <person name="Cheng Y."/>
            <person name="He X."/>
        </authorList>
    </citation>
    <scope>NUCLEOTIDE SEQUENCE [LARGE SCALE GENOMIC DNA]</scope>
    <source>
        <strain evidence="2 3">CN29</strain>
    </source>
</reference>
<dbReference type="RefSeq" id="WP_257717913.1">
    <property type="nucleotide sequence ID" value="NZ_JANJOU010000019.1"/>
</dbReference>